<evidence type="ECO:0000313" key="2">
    <source>
        <dbReference type="Proteomes" id="UP001488805"/>
    </source>
</evidence>
<dbReference type="AlphaFoldDB" id="A0AAW1E4Y7"/>
<protein>
    <submittedName>
        <fullName evidence="1">Uncharacterized protein</fullName>
    </submittedName>
</protein>
<gene>
    <name evidence="1" type="ORF">VZT92_022904</name>
</gene>
<sequence length="130" mass="14137">MAEFIMEEFVANPSLTQLEKCTKGELREVAAHYSVSVSSALSKGELKAVLFGSLCRQGVRRLPAPEEAPDNAAGAVAAVTGAWMLRGGRRPRSMSLRRRRAASRKQSRAHCLSLIRCLRGQLLVLGMTLA</sequence>
<organism evidence="1 2">
    <name type="scientific">Zoarces viviparus</name>
    <name type="common">Viviparous eelpout</name>
    <name type="synonym">Blennius viviparus</name>
    <dbReference type="NCBI Taxonomy" id="48416"/>
    <lineage>
        <taxon>Eukaryota</taxon>
        <taxon>Metazoa</taxon>
        <taxon>Chordata</taxon>
        <taxon>Craniata</taxon>
        <taxon>Vertebrata</taxon>
        <taxon>Euteleostomi</taxon>
        <taxon>Actinopterygii</taxon>
        <taxon>Neopterygii</taxon>
        <taxon>Teleostei</taxon>
        <taxon>Neoteleostei</taxon>
        <taxon>Acanthomorphata</taxon>
        <taxon>Eupercaria</taxon>
        <taxon>Perciformes</taxon>
        <taxon>Cottioidei</taxon>
        <taxon>Zoarcales</taxon>
        <taxon>Zoarcidae</taxon>
        <taxon>Zoarcinae</taxon>
        <taxon>Zoarces</taxon>
    </lineage>
</organism>
<comment type="caution">
    <text evidence="1">The sequence shown here is derived from an EMBL/GenBank/DDBJ whole genome shotgun (WGS) entry which is preliminary data.</text>
</comment>
<evidence type="ECO:0000313" key="1">
    <source>
        <dbReference type="EMBL" id="KAK9517541.1"/>
    </source>
</evidence>
<proteinExistence type="predicted"/>
<reference evidence="1 2" key="1">
    <citation type="journal article" date="2024" name="Genome Biol. Evol.">
        <title>Chromosome-level genome assembly of the viviparous eelpout Zoarces viviparus.</title>
        <authorList>
            <person name="Fuhrmann N."/>
            <person name="Brasseur M.V."/>
            <person name="Bakowski C.E."/>
            <person name="Podsiadlowski L."/>
            <person name="Prost S."/>
            <person name="Krehenwinkel H."/>
            <person name="Mayer C."/>
        </authorList>
    </citation>
    <scope>NUCLEOTIDE SEQUENCE [LARGE SCALE GENOMIC DNA]</scope>
    <source>
        <strain evidence="1">NO-MEL_2022_Ind0_liver</strain>
    </source>
</reference>
<name>A0AAW1E4Y7_ZOAVI</name>
<accession>A0AAW1E4Y7</accession>
<dbReference type="EMBL" id="JBCEZU010000538">
    <property type="protein sequence ID" value="KAK9517541.1"/>
    <property type="molecule type" value="Genomic_DNA"/>
</dbReference>
<keyword evidence="2" id="KW-1185">Reference proteome</keyword>
<dbReference type="Proteomes" id="UP001488805">
    <property type="component" value="Unassembled WGS sequence"/>
</dbReference>